<evidence type="ECO:0000256" key="1">
    <source>
        <dbReference type="SAM" id="MobiDB-lite"/>
    </source>
</evidence>
<feature type="region of interest" description="Disordered" evidence="1">
    <location>
        <begin position="35"/>
        <end position="56"/>
    </location>
</feature>
<proteinExistence type="predicted"/>
<keyword evidence="2" id="KW-0472">Membrane</keyword>
<protein>
    <submittedName>
        <fullName evidence="3">Uncharacterized protein</fullName>
    </submittedName>
</protein>
<feature type="compositionally biased region" description="Basic residues" evidence="1">
    <location>
        <begin position="38"/>
        <end position="48"/>
    </location>
</feature>
<dbReference type="AlphaFoldDB" id="A0A5C6M4G3"/>
<accession>A0A5C6M4G3</accession>
<evidence type="ECO:0000313" key="3">
    <source>
        <dbReference type="EMBL" id="TWW09606.1"/>
    </source>
</evidence>
<sequence>MCNPQFQTPQPLYPAPIKKLETPTPFDLDEELVELKPQKPKKTAKPKKQSIPAFQPEQRPELEKFYGEKWSFDTGFLKNSFWHTIVLIALIPLINSCFINLFALSTNINKNFKLSLKENQLQKDRSEIKGKIEEYHSHSGMKRTIKQEIKVIEKNEILIKLL</sequence>
<evidence type="ECO:0000313" key="4">
    <source>
        <dbReference type="Proteomes" id="UP000321083"/>
    </source>
</evidence>
<evidence type="ECO:0000256" key="2">
    <source>
        <dbReference type="SAM" id="Phobius"/>
    </source>
</evidence>
<comment type="caution">
    <text evidence="3">The sequence shown here is derived from an EMBL/GenBank/DDBJ whole genome shotgun (WGS) entry which is preliminary data.</text>
</comment>
<keyword evidence="2" id="KW-1133">Transmembrane helix</keyword>
<dbReference type="Proteomes" id="UP000321083">
    <property type="component" value="Unassembled WGS sequence"/>
</dbReference>
<dbReference type="EMBL" id="SRHE01000225">
    <property type="protein sequence ID" value="TWW09606.1"/>
    <property type="molecule type" value="Genomic_DNA"/>
</dbReference>
<reference evidence="3 4" key="1">
    <citation type="submission" date="2019-08" db="EMBL/GenBank/DDBJ databases">
        <title>100 year-old enigma solved: identification of Planctomyces bekefii, the type genus and species of the phylum Planctomycetes.</title>
        <authorList>
            <person name="Svetlana D.N."/>
            <person name="Overmann J."/>
        </authorList>
    </citation>
    <scope>NUCLEOTIDE SEQUENCE [LARGE SCALE GENOMIC DNA]</scope>
    <source>
        <strain evidence="3">Phe10_nw2017</strain>
    </source>
</reference>
<organism evidence="3 4">
    <name type="scientific">Planctomyces bekefii</name>
    <dbReference type="NCBI Taxonomy" id="1653850"/>
    <lineage>
        <taxon>Bacteria</taxon>
        <taxon>Pseudomonadati</taxon>
        <taxon>Planctomycetota</taxon>
        <taxon>Planctomycetia</taxon>
        <taxon>Planctomycetales</taxon>
        <taxon>Planctomycetaceae</taxon>
        <taxon>Planctomyces</taxon>
    </lineage>
</organism>
<keyword evidence="4" id="KW-1185">Reference proteome</keyword>
<gene>
    <name evidence="3" type="ORF">E3A20_12630</name>
</gene>
<name>A0A5C6M4G3_9PLAN</name>
<keyword evidence="2" id="KW-0812">Transmembrane</keyword>
<feature type="transmembrane region" description="Helical" evidence="2">
    <location>
        <begin position="81"/>
        <end position="104"/>
    </location>
</feature>
<reference evidence="3 4" key="2">
    <citation type="submission" date="2019-08" db="EMBL/GenBank/DDBJ databases">
        <authorList>
            <person name="Henke P."/>
        </authorList>
    </citation>
    <scope>NUCLEOTIDE SEQUENCE [LARGE SCALE GENOMIC DNA]</scope>
    <source>
        <strain evidence="3">Phe10_nw2017</strain>
    </source>
</reference>